<organism evidence="1 2">
    <name type="scientific">Elysia marginata</name>
    <dbReference type="NCBI Taxonomy" id="1093978"/>
    <lineage>
        <taxon>Eukaryota</taxon>
        <taxon>Metazoa</taxon>
        <taxon>Spiralia</taxon>
        <taxon>Lophotrochozoa</taxon>
        <taxon>Mollusca</taxon>
        <taxon>Gastropoda</taxon>
        <taxon>Heterobranchia</taxon>
        <taxon>Euthyneura</taxon>
        <taxon>Panpulmonata</taxon>
        <taxon>Sacoglossa</taxon>
        <taxon>Placobranchoidea</taxon>
        <taxon>Plakobranchidae</taxon>
        <taxon>Elysia</taxon>
    </lineage>
</organism>
<accession>A0AAV4ISF6</accession>
<proteinExistence type="predicted"/>
<protein>
    <submittedName>
        <fullName evidence="1">Uncharacterized protein</fullName>
    </submittedName>
</protein>
<dbReference type="EMBL" id="BMAT01009742">
    <property type="protein sequence ID" value="GFS12880.1"/>
    <property type="molecule type" value="Genomic_DNA"/>
</dbReference>
<name>A0AAV4ISF6_9GAST</name>
<dbReference type="Proteomes" id="UP000762676">
    <property type="component" value="Unassembled WGS sequence"/>
</dbReference>
<keyword evidence="2" id="KW-1185">Reference proteome</keyword>
<gene>
    <name evidence="1" type="ORF">ElyMa_004869800</name>
</gene>
<comment type="caution">
    <text evidence="1">The sequence shown here is derived from an EMBL/GenBank/DDBJ whole genome shotgun (WGS) entry which is preliminary data.</text>
</comment>
<dbReference type="AlphaFoldDB" id="A0AAV4ISF6"/>
<sequence length="103" mass="11428">MSSITPLAMGIDKSCHFVTVNHSDPPPLPTPTTRPHKAISSVLNSTPLSSLLTPLEFTSPPPPPLILYLCPQTASFVQISCLHVCCQPQHRWYLDYNTLEYPE</sequence>
<reference evidence="1 2" key="1">
    <citation type="journal article" date="2021" name="Elife">
        <title>Chloroplast acquisition without the gene transfer in kleptoplastic sea slugs, Plakobranchus ocellatus.</title>
        <authorList>
            <person name="Maeda T."/>
            <person name="Takahashi S."/>
            <person name="Yoshida T."/>
            <person name="Shimamura S."/>
            <person name="Takaki Y."/>
            <person name="Nagai Y."/>
            <person name="Toyoda A."/>
            <person name="Suzuki Y."/>
            <person name="Arimoto A."/>
            <person name="Ishii H."/>
            <person name="Satoh N."/>
            <person name="Nishiyama T."/>
            <person name="Hasebe M."/>
            <person name="Maruyama T."/>
            <person name="Minagawa J."/>
            <person name="Obokata J."/>
            <person name="Shigenobu S."/>
        </authorList>
    </citation>
    <scope>NUCLEOTIDE SEQUENCE [LARGE SCALE GENOMIC DNA]</scope>
</reference>
<evidence type="ECO:0000313" key="2">
    <source>
        <dbReference type="Proteomes" id="UP000762676"/>
    </source>
</evidence>
<evidence type="ECO:0000313" key="1">
    <source>
        <dbReference type="EMBL" id="GFS12880.1"/>
    </source>
</evidence>